<sequence length="45" mass="4479">MVAVLKFGADVQSSVQTGAAVASFIITTGALVMGLATLLDALAKQ</sequence>
<dbReference type="AlphaFoldDB" id="A0AA45ANE7"/>
<gene>
    <name evidence="2" type="ORF">BJF96_g3499</name>
</gene>
<evidence type="ECO:0000313" key="2">
    <source>
        <dbReference type="EMBL" id="PNH33218.1"/>
    </source>
</evidence>
<keyword evidence="1" id="KW-1133">Transmembrane helix</keyword>
<accession>A0AA45ANE7</accession>
<protein>
    <submittedName>
        <fullName evidence="2">Uncharacterized protein</fullName>
    </submittedName>
</protein>
<reference evidence="2 3" key="1">
    <citation type="submission" date="2017-12" db="EMBL/GenBank/DDBJ databases">
        <title>Comparative genomics yields insights into virulence evolution of Verticillium dahliae.</title>
        <authorList>
            <person name="Fan R."/>
            <person name="Armitage A.D."/>
            <person name="Cascant-Lopez E."/>
            <person name="Sobczyk M."/>
            <person name="Cockerton H.M."/>
            <person name="Harrison R.J."/>
        </authorList>
    </citation>
    <scope>NUCLEOTIDE SEQUENCE [LARGE SCALE GENOMIC DNA]</scope>
    <source>
        <strain evidence="2 3">12008</strain>
    </source>
</reference>
<keyword evidence="1" id="KW-0812">Transmembrane</keyword>
<dbReference type="Proteomes" id="UP000236305">
    <property type="component" value="Unassembled WGS sequence"/>
</dbReference>
<feature type="transmembrane region" description="Helical" evidence="1">
    <location>
        <begin position="20"/>
        <end position="43"/>
    </location>
</feature>
<proteinExistence type="predicted"/>
<comment type="caution">
    <text evidence="2">The sequence shown here is derived from an EMBL/GenBank/DDBJ whole genome shotgun (WGS) entry which is preliminary data.</text>
</comment>
<organism evidence="2 3">
    <name type="scientific">Verticillium dahliae</name>
    <name type="common">Verticillium wilt</name>
    <dbReference type="NCBI Taxonomy" id="27337"/>
    <lineage>
        <taxon>Eukaryota</taxon>
        <taxon>Fungi</taxon>
        <taxon>Dikarya</taxon>
        <taxon>Ascomycota</taxon>
        <taxon>Pezizomycotina</taxon>
        <taxon>Sordariomycetes</taxon>
        <taxon>Hypocreomycetidae</taxon>
        <taxon>Glomerellales</taxon>
        <taxon>Plectosphaerellaceae</taxon>
        <taxon>Verticillium</taxon>
    </lineage>
</organism>
<evidence type="ECO:0000313" key="3">
    <source>
        <dbReference type="Proteomes" id="UP000236305"/>
    </source>
</evidence>
<evidence type="ECO:0000256" key="1">
    <source>
        <dbReference type="SAM" id="Phobius"/>
    </source>
</evidence>
<dbReference type="EMBL" id="MPSH01000009">
    <property type="protein sequence ID" value="PNH33218.1"/>
    <property type="molecule type" value="Genomic_DNA"/>
</dbReference>
<keyword evidence="1" id="KW-0472">Membrane</keyword>
<name>A0AA45ANE7_VERDA</name>